<protein>
    <recommendedName>
        <fullName evidence="2">Elp3/MiaA/NifB-like radical SAM core domain-containing protein</fullName>
    </recommendedName>
</protein>
<accession>A0A0F9HX86</accession>
<name>A0A0F9HX86_9ZZZZ</name>
<dbReference type="AlphaFoldDB" id="A0A0F9HX86"/>
<organism evidence="1">
    <name type="scientific">marine sediment metagenome</name>
    <dbReference type="NCBI Taxonomy" id="412755"/>
    <lineage>
        <taxon>unclassified sequences</taxon>
        <taxon>metagenomes</taxon>
        <taxon>ecological metagenomes</taxon>
    </lineage>
</organism>
<reference evidence="1" key="1">
    <citation type="journal article" date="2015" name="Nature">
        <title>Complex archaea that bridge the gap between prokaryotes and eukaryotes.</title>
        <authorList>
            <person name="Spang A."/>
            <person name="Saw J.H."/>
            <person name="Jorgensen S.L."/>
            <person name="Zaremba-Niedzwiedzka K."/>
            <person name="Martijn J."/>
            <person name="Lind A.E."/>
            <person name="van Eijk R."/>
            <person name="Schleper C."/>
            <person name="Guy L."/>
            <person name="Ettema T.J."/>
        </authorList>
    </citation>
    <scope>NUCLEOTIDE SEQUENCE</scope>
</reference>
<gene>
    <name evidence="1" type="ORF">LCGC14_1649580</name>
</gene>
<proteinExistence type="predicted"/>
<dbReference type="SUPFAM" id="SSF102114">
    <property type="entry name" value="Radical SAM enzymes"/>
    <property type="match status" value="1"/>
</dbReference>
<dbReference type="InterPro" id="IPR007197">
    <property type="entry name" value="rSAM"/>
</dbReference>
<dbReference type="SFLD" id="SFLDS00029">
    <property type="entry name" value="Radical_SAM"/>
    <property type="match status" value="1"/>
</dbReference>
<evidence type="ECO:0008006" key="2">
    <source>
        <dbReference type="Google" id="ProtNLM"/>
    </source>
</evidence>
<dbReference type="InterPro" id="IPR058240">
    <property type="entry name" value="rSAM_sf"/>
</dbReference>
<dbReference type="EMBL" id="LAZR01013854">
    <property type="protein sequence ID" value="KKM20031.1"/>
    <property type="molecule type" value="Genomic_DNA"/>
</dbReference>
<dbReference type="GO" id="GO:0003824">
    <property type="term" value="F:catalytic activity"/>
    <property type="evidence" value="ECO:0007669"/>
    <property type="project" value="InterPro"/>
</dbReference>
<dbReference type="GO" id="GO:0051536">
    <property type="term" value="F:iron-sulfur cluster binding"/>
    <property type="evidence" value="ECO:0007669"/>
    <property type="project" value="InterPro"/>
</dbReference>
<evidence type="ECO:0000313" key="1">
    <source>
        <dbReference type="EMBL" id="KKM20031.1"/>
    </source>
</evidence>
<sequence>MKVLLLNIDSKLPNIALHKIEMWHKLQGDEVIWDMPIMLGQTDRAYASCIFTKNRYKLENYKNLYPSLIAGGSGWDLVTSLPSEIDAMKPKINYGFTTRGCIRQCSFCIVPRKEGYIHIVGDLLDIWDGKAKKVLVMDNNILALPNHFTMICKQALEYGVKLDFNQGLDHRLLTPSLVRTMVNISHTEYRFAFDKPSYMKSVDQAINILRKNGINRCIWYVLVGYDTTPKEDLIRLNFLREMGQRAYLQRYGSHYSEPFYKALAGWCNQRHLFATKTFQEFLELPRWHRERQDIIESDIEL</sequence>
<comment type="caution">
    <text evidence="1">The sequence shown here is derived from an EMBL/GenBank/DDBJ whole genome shotgun (WGS) entry which is preliminary data.</text>
</comment>